<dbReference type="CDD" id="cd23832">
    <property type="entry name" value="DRWD-C_FANCL"/>
    <property type="match status" value="1"/>
</dbReference>
<evidence type="ECO:0000313" key="3">
    <source>
        <dbReference type="Proteomes" id="UP000515204"/>
    </source>
</evidence>
<dbReference type="GO" id="GO:0043240">
    <property type="term" value="C:Fanconi anaemia nuclear complex"/>
    <property type="evidence" value="ECO:0007669"/>
    <property type="project" value="InterPro"/>
</dbReference>
<dbReference type="CTD" id="55120"/>
<proteinExistence type="predicted"/>
<dbReference type="KEGG" id="dqu:106749121"/>
<dbReference type="PANTHER" id="PTHR13206">
    <property type="entry name" value="UBIQUITIN LIGASE PROTEIN PHF9 FANCONI ANEMIA GROUP L PROTEIN"/>
    <property type="match status" value="1"/>
</dbReference>
<dbReference type="GO" id="GO:0006513">
    <property type="term" value="P:protein monoubiquitination"/>
    <property type="evidence" value="ECO:0007669"/>
    <property type="project" value="TreeGrafter"/>
</dbReference>
<dbReference type="SMART" id="SM01197">
    <property type="entry name" value="FANCL_C"/>
    <property type="match status" value="1"/>
</dbReference>
<dbReference type="Gene3D" id="3.10.110.20">
    <property type="entry name" value="RWD domain-like"/>
    <property type="match status" value="1"/>
</dbReference>
<feature type="domain" description="FANCL C-terminal" evidence="1">
    <location>
        <begin position="349"/>
        <end position="414"/>
    </location>
</feature>
<dbReference type="Proteomes" id="UP000515204">
    <property type="component" value="Unplaced"/>
</dbReference>
<dbReference type="RefSeq" id="XP_014483737.1">
    <property type="nucleotide sequence ID" value="XM_014628251.1"/>
</dbReference>
<dbReference type="AlphaFoldDB" id="A0A6P3Y092"/>
<dbReference type="GO" id="GO:0036297">
    <property type="term" value="P:interstrand cross-link repair"/>
    <property type="evidence" value="ECO:0007669"/>
    <property type="project" value="InterPro"/>
</dbReference>
<dbReference type="InterPro" id="IPR044037">
    <property type="entry name" value="FANCL_d3"/>
</dbReference>
<dbReference type="GO" id="GO:0061630">
    <property type="term" value="F:ubiquitin protein ligase activity"/>
    <property type="evidence" value="ECO:0007669"/>
    <property type="project" value="TreeGrafter"/>
</dbReference>
<organism evidence="3 4">
    <name type="scientific">Dinoponera quadriceps</name>
    <name type="common">South American ant</name>
    <dbReference type="NCBI Taxonomy" id="609295"/>
    <lineage>
        <taxon>Eukaryota</taxon>
        <taxon>Metazoa</taxon>
        <taxon>Ecdysozoa</taxon>
        <taxon>Arthropoda</taxon>
        <taxon>Hexapoda</taxon>
        <taxon>Insecta</taxon>
        <taxon>Pterygota</taxon>
        <taxon>Neoptera</taxon>
        <taxon>Endopterygota</taxon>
        <taxon>Hymenoptera</taxon>
        <taxon>Apocrita</taxon>
        <taxon>Aculeata</taxon>
        <taxon>Formicoidea</taxon>
        <taxon>Formicidae</taxon>
        <taxon>Ponerinae</taxon>
        <taxon>Ponerini</taxon>
        <taxon>Dinoponera</taxon>
    </lineage>
</organism>
<dbReference type="Pfam" id="PF11793">
    <property type="entry name" value="FANCL_C"/>
    <property type="match status" value="1"/>
</dbReference>
<feature type="domain" description="FANCL UBC-like" evidence="2">
    <location>
        <begin position="239"/>
        <end position="334"/>
    </location>
</feature>
<accession>A0A6P3Y092</accession>
<dbReference type="SUPFAM" id="SSF57850">
    <property type="entry name" value="RING/U-box"/>
    <property type="match status" value="1"/>
</dbReference>
<dbReference type="InterPro" id="IPR043003">
    <property type="entry name" value="FANCL_d3_sf"/>
</dbReference>
<dbReference type="OrthoDB" id="10263265at2759"/>
<name>A0A6P3Y092_DINQU</name>
<reference evidence="4" key="1">
    <citation type="submission" date="2025-08" db="UniProtKB">
        <authorList>
            <consortium name="RefSeq"/>
        </authorList>
    </citation>
    <scope>IDENTIFICATION</scope>
</reference>
<dbReference type="InterPro" id="IPR026850">
    <property type="entry name" value="FANCL_C"/>
</dbReference>
<evidence type="ECO:0000259" key="1">
    <source>
        <dbReference type="Pfam" id="PF11793"/>
    </source>
</evidence>
<gene>
    <name evidence="4" type="primary">LOC106749121</name>
</gene>
<dbReference type="Gene3D" id="3.30.40.10">
    <property type="entry name" value="Zinc/RING finger domain, C3HC4 (zinc finger)"/>
    <property type="match status" value="1"/>
</dbReference>
<dbReference type="InterPro" id="IPR026848">
    <property type="entry name" value="Fancl"/>
</dbReference>
<evidence type="ECO:0000313" key="4">
    <source>
        <dbReference type="RefSeq" id="XP_014483737.1"/>
    </source>
</evidence>
<protein>
    <submittedName>
        <fullName evidence="4">E3 ubiquitin-protein ligase FANCL isoform X1</fullName>
    </submittedName>
</protein>
<keyword evidence="3" id="KW-1185">Reference proteome</keyword>
<evidence type="ECO:0000259" key="2">
    <source>
        <dbReference type="Pfam" id="PF18891"/>
    </source>
</evidence>
<dbReference type="Pfam" id="PF18891">
    <property type="entry name" value="FANCL_d3"/>
    <property type="match status" value="1"/>
</dbReference>
<dbReference type="InterPro" id="IPR013083">
    <property type="entry name" value="Znf_RING/FYVE/PHD"/>
</dbReference>
<dbReference type="GeneID" id="106749121"/>
<dbReference type="PANTHER" id="PTHR13206:SF0">
    <property type="entry name" value="E3 UBIQUITIN-PROTEIN LIGASE FANCL"/>
    <property type="match status" value="1"/>
</dbReference>
<sequence>MAVPLATTSFGSRSYPLIMSEKRNDSNGKNVISDYRLSAWHPEMILVSKAPVTLQGFLIIPNSPSATLGCIQTRIKLQLIAPNYPSVRDAQINFGTAIALLRDRKFDKKMKELMSCDVMVPSFLTRLQSLIGKHLYDKHNESHTNYLSLSNFMEDLQSVLPNPSGVQLSCDDRLKNIKLSLNDISVILERNENTEVPWKIISSDFPKILAFEGFEKNIKNLSIAITKFKWQVELLEKAWEQLRQIDKNCWVIDPPEPNKSHMHRRIHLSQSISVIITIDPLKPTALPEIKFIGSDSEVKKQEEYASNNIGNWNLNCSLLENLRMLLNMYEFPEPQESLEDKNSIIGSRECGICFFAKMEETAVLPDKICNNKKCMIHYHSACLAKWLQTKAGNQVVFGHIHGTCPHCKENISCSIEY</sequence>